<reference evidence="7" key="1">
    <citation type="submission" date="2022-10" db="EMBL/GenBank/DDBJ databases">
        <title>The WGS of Solirubrobacter sp. CPCC 204708.</title>
        <authorList>
            <person name="Jiang Z."/>
        </authorList>
    </citation>
    <scope>NUCLEOTIDE SEQUENCE</scope>
    <source>
        <strain evidence="7">CPCC 204708</strain>
    </source>
</reference>
<dbReference type="RefSeq" id="WP_202955793.1">
    <property type="nucleotide sequence ID" value="NZ_JAPCID010000009.1"/>
</dbReference>
<dbReference type="PROSITE" id="PS51318">
    <property type="entry name" value="TAT"/>
    <property type="match status" value="1"/>
</dbReference>
<evidence type="ECO:0000259" key="6">
    <source>
        <dbReference type="PROSITE" id="PS50850"/>
    </source>
</evidence>
<dbReference type="InterPro" id="IPR020846">
    <property type="entry name" value="MFS_dom"/>
</dbReference>
<feature type="transmembrane region" description="Helical" evidence="5">
    <location>
        <begin position="129"/>
        <end position="147"/>
    </location>
</feature>
<feature type="transmembrane region" description="Helical" evidence="5">
    <location>
        <begin position="405"/>
        <end position="423"/>
    </location>
</feature>
<feature type="transmembrane region" description="Helical" evidence="5">
    <location>
        <begin position="340"/>
        <end position="368"/>
    </location>
</feature>
<dbReference type="Proteomes" id="UP001147700">
    <property type="component" value="Unassembled WGS sequence"/>
</dbReference>
<keyword evidence="4 5" id="KW-0472">Membrane</keyword>
<dbReference type="PROSITE" id="PS50850">
    <property type="entry name" value="MFS"/>
    <property type="match status" value="1"/>
</dbReference>
<dbReference type="Gene3D" id="1.20.1250.20">
    <property type="entry name" value="MFS general substrate transporter like domains"/>
    <property type="match status" value="1"/>
</dbReference>
<evidence type="ECO:0000256" key="3">
    <source>
        <dbReference type="ARBA" id="ARBA00022989"/>
    </source>
</evidence>
<evidence type="ECO:0000313" key="7">
    <source>
        <dbReference type="EMBL" id="MDA0137466.1"/>
    </source>
</evidence>
<dbReference type="InterPro" id="IPR011701">
    <property type="entry name" value="MFS"/>
</dbReference>
<dbReference type="InterPro" id="IPR006311">
    <property type="entry name" value="TAT_signal"/>
</dbReference>
<comment type="caution">
    <text evidence="7">The sequence shown here is derived from an EMBL/GenBank/DDBJ whole genome shotgun (WGS) entry which is preliminary data.</text>
</comment>
<dbReference type="PANTHER" id="PTHR23501:SF197">
    <property type="entry name" value="COMD"/>
    <property type="match status" value="1"/>
</dbReference>
<feature type="transmembrane region" description="Helical" evidence="5">
    <location>
        <begin position="72"/>
        <end position="91"/>
    </location>
</feature>
<feature type="transmembrane region" description="Helical" evidence="5">
    <location>
        <begin position="191"/>
        <end position="209"/>
    </location>
</feature>
<feature type="transmembrane region" description="Helical" evidence="5">
    <location>
        <begin position="283"/>
        <end position="302"/>
    </location>
</feature>
<proteinExistence type="predicted"/>
<feature type="transmembrane region" description="Helical" evidence="5">
    <location>
        <begin position="380"/>
        <end position="399"/>
    </location>
</feature>
<gene>
    <name evidence="7" type="ORF">OJ962_08170</name>
</gene>
<evidence type="ECO:0000256" key="5">
    <source>
        <dbReference type="SAM" id="Phobius"/>
    </source>
</evidence>
<dbReference type="Pfam" id="PF07690">
    <property type="entry name" value="MFS_1"/>
    <property type="match status" value="2"/>
</dbReference>
<dbReference type="EMBL" id="JAPCID010000009">
    <property type="protein sequence ID" value="MDA0137466.1"/>
    <property type="molecule type" value="Genomic_DNA"/>
</dbReference>
<organism evidence="7 8">
    <name type="scientific">Solirubrobacter deserti</name>
    <dbReference type="NCBI Taxonomy" id="2282478"/>
    <lineage>
        <taxon>Bacteria</taxon>
        <taxon>Bacillati</taxon>
        <taxon>Actinomycetota</taxon>
        <taxon>Thermoleophilia</taxon>
        <taxon>Solirubrobacterales</taxon>
        <taxon>Solirubrobacteraceae</taxon>
        <taxon>Solirubrobacter</taxon>
    </lineage>
</organism>
<dbReference type="InterPro" id="IPR036259">
    <property type="entry name" value="MFS_trans_sf"/>
</dbReference>
<sequence length="447" mass="45096">MTRRRLLAALAAAGAGYALMQSFLAPALPDLQRAFAITPATASWVMTGYLLSASVLTPVIGRLGDLYGKHRVLLAVLLVLCAGTLLGALASSIEVLVAARLVQGAGGGVFPLAFAIVRDELEPRAVPGALGFLSGILSAGAGAGIVLAGPVVEHLSYHWLFWLPLAGIALATVAVWRTVPASPVRASGGRIHWTGMALMAAGLSAALLALTWGDAVLGAAGLALLPAWVWAERRAPVPLVDMRVLARRTVWTTNLTTLLLGAGLFAFGLLIPQLAPLLGTDVTGAGLLLLPSTVTLLAFSSAAGRLEARFGSRACLTAGALCSCLSFVLCAVAYRSVAGVAVASAVMGAGIGLSYAAMVNLVMGAVDLTQSGVATGVNQIMRTIGGSVGATLSATIVVAHGFAPAFWVIAGLLAAAVAASALVPRYAAAATAGCSGVQPVPSIRSMP</sequence>
<evidence type="ECO:0000256" key="1">
    <source>
        <dbReference type="ARBA" id="ARBA00004651"/>
    </source>
</evidence>
<evidence type="ECO:0000313" key="8">
    <source>
        <dbReference type="Proteomes" id="UP001147700"/>
    </source>
</evidence>
<evidence type="ECO:0000256" key="2">
    <source>
        <dbReference type="ARBA" id="ARBA00022692"/>
    </source>
</evidence>
<keyword evidence="2 5" id="KW-0812">Transmembrane</keyword>
<feature type="domain" description="Major facilitator superfamily (MFS) profile" evidence="6">
    <location>
        <begin position="6"/>
        <end position="428"/>
    </location>
</feature>
<feature type="transmembrane region" description="Helical" evidence="5">
    <location>
        <begin position="159"/>
        <end position="179"/>
    </location>
</feature>
<keyword evidence="3 5" id="KW-1133">Transmembrane helix</keyword>
<comment type="subcellular location">
    <subcellularLocation>
        <location evidence="1">Cell membrane</location>
        <topology evidence="1">Multi-pass membrane protein</topology>
    </subcellularLocation>
</comment>
<feature type="transmembrane region" description="Helical" evidence="5">
    <location>
        <begin position="314"/>
        <end position="334"/>
    </location>
</feature>
<dbReference type="PRINTS" id="PR01036">
    <property type="entry name" value="TCRTETB"/>
</dbReference>
<feature type="transmembrane region" description="Helical" evidence="5">
    <location>
        <begin position="251"/>
        <end position="271"/>
    </location>
</feature>
<protein>
    <submittedName>
        <fullName evidence="7">MFS transporter</fullName>
    </submittedName>
</protein>
<evidence type="ECO:0000256" key="4">
    <source>
        <dbReference type="ARBA" id="ARBA00023136"/>
    </source>
</evidence>
<name>A0ABT4RGG3_9ACTN</name>
<dbReference type="SUPFAM" id="SSF103473">
    <property type="entry name" value="MFS general substrate transporter"/>
    <property type="match status" value="1"/>
</dbReference>
<dbReference type="PANTHER" id="PTHR23501">
    <property type="entry name" value="MAJOR FACILITATOR SUPERFAMILY"/>
    <property type="match status" value="1"/>
</dbReference>
<accession>A0ABT4RGG3</accession>
<keyword evidence="8" id="KW-1185">Reference proteome</keyword>
<feature type="transmembrane region" description="Helical" evidence="5">
    <location>
        <begin position="42"/>
        <end position="60"/>
    </location>
</feature>
<dbReference type="Gene3D" id="1.20.1720.10">
    <property type="entry name" value="Multidrug resistance protein D"/>
    <property type="match status" value="1"/>
</dbReference>